<dbReference type="RefSeq" id="WP_036055989.1">
    <property type="nucleotide sequence ID" value="NZ_AP019822.1"/>
</dbReference>
<dbReference type="PANTHER" id="PTHR23407:SF1">
    <property type="entry name" value="5-FORMYLTETRAHYDROFOLATE CYCLO-LIGASE"/>
    <property type="match status" value="1"/>
</dbReference>
<feature type="binding site" evidence="4">
    <location>
        <begin position="125"/>
        <end position="133"/>
    </location>
    <ligand>
        <name>ATP</name>
        <dbReference type="ChEBI" id="CHEBI:30616"/>
    </ligand>
</feature>
<evidence type="ECO:0000256" key="2">
    <source>
        <dbReference type="ARBA" id="ARBA00022741"/>
    </source>
</evidence>
<dbReference type="InterPro" id="IPR002698">
    <property type="entry name" value="FTHF_cligase"/>
</dbReference>
<dbReference type="EMBL" id="AP019822">
    <property type="protein sequence ID" value="BBM35341.1"/>
    <property type="molecule type" value="Genomic_DNA"/>
</dbReference>
<evidence type="ECO:0000256" key="4">
    <source>
        <dbReference type="PIRSR" id="PIRSR006806-1"/>
    </source>
</evidence>
<dbReference type="InterPro" id="IPR037171">
    <property type="entry name" value="NagB/RpiA_transferase-like"/>
</dbReference>
<keyword evidence="6" id="KW-0436">Ligase</keyword>
<dbReference type="GO" id="GO:0005524">
    <property type="term" value="F:ATP binding"/>
    <property type="evidence" value="ECO:0007669"/>
    <property type="project" value="UniProtKB-KW"/>
</dbReference>
<keyword evidence="2 4" id="KW-0547">Nucleotide-binding</keyword>
<sequence length="181" mass="21387">MKKDEIRKNMIKKRNLLSKETVEKNSDIIIEKLDIYIRKSENIMIFMNMGNEVEITKIIKLYSDKNFYIPKTLPNKEMKISRYNENELVLHKFGYYESKSDIFSDENILDLIIVPALAFDISKNRIGFGGGYYDKFLHKIRKNHNNPLIIGICYDFQLLDNIPSEDHDVKVDFVITEKRSL</sequence>
<comment type="similarity">
    <text evidence="1 5">Belongs to the 5-formyltetrahydrofolate cyclo-ligase family.</text>
</comment>
<dbReference type="InterPro" id="IPR024185">
    <property type="entry name" value="FTHF_cligase-like_sf"/>
</dbReference>
<dbReference type="Pfam" id="PF01812">
    <property type="entry name" value="5-FTHF_cyc-lig"/>
    <property type="match status" value="1"/>
</dbReference>
<organism evidence="6 7">
    <name type="scientific">Pseudoleptotrichia goodfellowii</name>
    <dbReference type="NCBI Taxonomy" id="157692"/>
    <lineage>
        <taxon>Bacteria</taxon>
        <taxon>Fusobacteriati</taxon>
        <taxon>Fusobacteriota</taxon>
        <taxon>Fusobacteriia</taxon>
        <taxon>Fusobacteriales</taxon>
        <taxon>Leptotrichiaceae</taxon>
        <taxon>Pseudoleptotrichia</taxon>
    </lineage>
</organism>
<keyword evidence="5" id="KW-0460">Magnesium</keyword>
<dbReference type="SUPFAM" id="SSF100950">
    <property type="entry name" value="NagB/RpiA/CoA transferase-like"/>
    <property type="match status" value="1"/>
</dbReference>
<feature type="binding site" evidence="4">
    <location>
        <begin position="3"/>
        <end position="7"/>
    </location>
    <ligand>
        <name>ATP</name>
        <dbReference type="ChEBI" id="CHEBI:30616"/>
    </ligand>
</feature>
<keyword evidence="5" id="KW-0479">Metal-binding</keyword>
<dbReference type="Proteomes" id="UP000321606">
    <property type="component" value="Chromosome"/>
</dbReference>
<dbReference type="GO" id="GO:0009396">
    <property type="term" value="P:folic acid-containing compound biosynthetic process"/>
    <property type="evidence" value="ECO:0007669"/>
    <property type="project" value="TreeGrafter"/>
</dbReference>
<reference evidence="6 7" key="1">
    <citation type="submission" date="2019-07" db="EMBL/GenBank/DDBJ databases">
        <title>Complete Genome Sequence of Leptotrichia goodfellowii Strain JCM 16774.</title>
        <authorList>
            <person name="Watanabe S."/>
            <person name="Cui L."/>
        </authorList>
    </citation>
    <scope>NUCLEOTIDE SEQUENCE [LARGE SCALE GENOMIC DNA]</scope>
    <source>
        <strain evidence="6 7">JCM16774</strain>
    </source>
</reference>
<dbReference type="GO" id="GO:0035999">
    <property type="term" value="P:tetrahydrofolate interconversion"/>
    <property type="evidence" value="ECO:0007669"/>
    <property type="project" value="TreeGrafter"/>
</dbReference>
<evidence type="ECO:0000256" key="5">
    <source>
        <dbReference type="RuleBase" id="RU361279"/>
    </source>
</evidence>
<dbReference type="EC" id="6.3.3.2" evidence="5"/>
<evidence type="ECO:0000313" key="6">
    <source>
        <dbReference type="EMBL" id="BBM35341.1"/>
    </source>
</evidence>
<feature type="binding site" evidence="4">
    <location>
        <position position="52"/>
    </location>
    <ligand>
        <name>substrate</name>
    </ligand>
</feature>
<proteinExistence type="inferred from homology"/>
<comment type="cofactor">
    <cofactor evidence="5">
        <name>Mg(2+)</name>
        <dbReference type="ChEBI" id="CHEBI:18420"/>
    </cofactor>
</comment>
<name>A0A510JAB7_9FUSO</name>
<feature type="binding site" evidence="4">
    <location>
        <position position="47"/>
    </location>
    <ligand>
        <name>substrate</name>
    </ligand>
</feature>
<evidence type="ECO:0000256" key="1">
    <source>
        <dbReference type="ARBA" id="ARBA00010638"/>
    </source>
</evidence>
<gene>
    <name evidence="6" type="ORF">JCM16774_0248</name>
</gene>
<evidence type="ECO:0000313" key="7">
    <source>
        <dbReference type="Proteomes" id="UP000321606"/>
    </source>
</evidence>
<dbReference type="PANTHER" id="PTHR23407">
    <property type="entry name" value="ATPASE INHIBITOR/5-FORMYLTETRAHYDROFOLATE CYCLO-LIGASE"/>
    <property type="match status" value="1"/>
</dbReference>
<dbReference type="GO" id="GO:0030272">
    <property type="term" value="F:5-formyltetrahydrofolate cyclo-ligase activity"/>
    <property type="evidence" value="ECO:0007669"/>
    <property type="project" value="UniProtKB-EC"/>
</dbReference>
<dbReference type="PIRSF" id="PIRSF006806">
    <property type="entry name" value="FTHF_cligase"/>
    <property type="match status" value="1"/>
</dbReference>
<dbReference type="Gene3D" id="3.40.50.10420">
    <property type="entry name" value="NagB/RpiA/CoA transferase-like"/>
    <property type="match status" value="1"/>
</dbReference>
<dbReference type="KEGG" id="lgo:JCM16774_0248"/>
<protein>
    <recommendedName>
        <fullName evidence="5">5-formyltetrahydrofolate cyclo-ligase</fullName>
        <ecNumber evidence="5">6.3.3.2</ecNumber>
    </recommendedName>
</protein>
<comment type="catalytic activity">
    <reaction evidence="5">
        <text>(6S)-5-formyl-5,6,7,8-tetrahydrofolate + ATP = (6R)-5,10-methenyltetrahydrofolate + ADP + phosphate</text>
        <dbReference type="Rhea" id="RHEA:10488"/>
        <dbReference type="ChEBI" id="CHEBI:30616"/>
        <dbReference type="ChEBI" id="CHEBI:43474"/>
        <dbReference type="ChEBI" id="CHEBI:57455"/>
        <dbReference type="ChEBI" id="CHEBI:57457"/>
        <dbReference type="ChEBI" id="CHEBI:456216"/>
        <dbReference type="EC" id="6.3.3.2"/>
    </reaction>
</comment>
<evidence type="ECO:0000256" key="3">
    <source>
        <dbReference type="ARBA" id="ARBA00022840"/>
    </source>
</evidence>
<dbReference type="AlphaFoldDB" id="A0A510JAB7"/>
<dbReference type="GO" id="GO:0046872">
    <property type="term" value="F:metal ion binding"/>
    <property type="evidence" value="ECO:0007669"/>
    <property type="project" value="UniProtKB-KW"/>
</dbReference>
<dbReference type="OrthoDB" id="9801938at2"/>
<dbReference type="NCBIfam" id="TIGR02727">
    <property type="entry name" value="MTHFS_bact"/>
    <property type="match status" value="1"/>
</dbReference>
<keyword evidence="3 4" id="KW-0067">ATP-binding</keyword>
<dbReference type="STRING" id="714315.GCA_000516535_00262"/>
<accession>A0A510JAB7</accession>